<feature type="non-terminal residue" evidence="2">
    <location>
        <position position="44"/>
    </location>
</feature>
<gene>
    <name evidence="2" type="ORF">AYI70_g4901</name>
</gene>
<name>A0A1R1XWV8_9FUNG</name>
<evidence type="ECO:0000256" key="1">
    <source>
        <dbReference type="SAM" id="MobiDB-lite"/>
    </source>
</evidence>
<evidence type="ECO:0000313" key="3">
    <source>
        <dbReference type="Proteomes" id="UP000187283"/>
    </source>
</evidence>
<protein>
    <submittedName>
        <fullName evidence="2">Uncharacterized protein</fullName>
    </submittedName>
</protein>
<comment type="caution">
    <text evidence="2">The sequence shown here is derived from an EMBL/GenBank/DDBJ whole genome shotgun (WGS) entry which is preliminary data.</text>
</comment>
<dbReference type="AlphaFoldDB" id="A0A1R1XWV8"/>
<evidence type="ECO:0000313" key="2">
    <source>
        <dbReference type="EMBL" id="OMJ19157.1"/>
    </source>
</evidence>
<proteinExistence type="predicted"/>
<dbReference type="Proteomes" id="UP000187283">
    <property type="component" value="Unassembled WGS sequence"/>
</dbReference>
<reference evidence="2 3" key="1">
    <citation type="submission" date="2017-01" db="EMBL/GenBank/DDBJ databases">
        <authorList>
            <person name="Mah S.A."/>
            <person name="Swanson W.J."/>
            <person name="Moy G.W."/>
            <person name="Vacquier V.D."/>
        </authorList>
    </citation>
    <scope>NUCLEOTIDE SEQUENCE [LARGE SCALE GENOMIC DNA]</scope>
    <source>
        <strain evidence="2 3">GSMNP</strain>
    </source>
</reference>
<dbReference type="OrthoDB" id="5370059at2759"/>
<feature type="region of interest" description="Disordered" evidence="1">
    <location>
        <begin position="21"/>
        <end position="44"/>
    </location>
</feature>
<dbReference type="EMBL" id="LSSN01001565">
    <property type="protein sequence ID" value="OMJ19157.1"/>
    <property type="molecule type" value="Genomic_DNA"/>
</dbReference>
<feature type="compositionally biased region" description="Basic and acidic residues" evidence="1">
    <location>
        <begin position="33"/>
        <end position="44"/>
    </location>
</feature>
<keyword evidence="3" id="KW-1185">Reference proteome</keyword>
<sequence>MRIVAFGLDNYGQTSKVSKLNYHIPYPPPPSTSDERESLQKNDI</sequence>
<accession>A0A1R1XWV8</accession>
<organism evidence="2 3">
    <name type="scientific">Smittium culicis</name>
    <dbReference type="NCBI Taxonomy" id="133412"/>
    <lineage>
        <taxon>Eukaryota</taxon>
        <taxon>Fungi</taxon>
        <taxon>Fungi incertae sedis</taxon>
        <taxon>Zoopagomycota</taxon>
        <taxon>Kickxellomycotina</taxon>
        <taxon>Harpellomycetes</taxon>
        <taxon>Harpellales</taxon>
        <taxon>Legeriomycetaceae</taxon>
        <taxon>Smittium</taxon>
    </lineage>
</organism>